<reference evidence="7" key="1">
    <citation type="submission" date="2018-03" db="EMBL/GenBank/DDBJ databases">
        <authorList>
            <person name="Guldener U."/>
        </authorList>
    </citation>
    <scope>NUCLEOTIDE SEQUENCE</scope>
</reference>
<dbReference type="PROSITE" id="PS50090">
    <property type="entry name" value="MYB_LIKE"/>
    <property type="match status" value="2"/>
</dbReference>
<feature type="compositionally biased region" description="Polar residues" evidence="4">
    <location>
        <begin position="478"/>
        <end position="490"/>
    </location>
</feature>
<dbReference type="PANTHER" id="PTHR46380:SF2">
    <property type="entry name" value="CYCLIN-D-BINDING MYB-LIKE TRANSCRIPTION FACTOR 1"/>
    <property type="match status" value="1"/>
</dbReference>
<keyword evidence="2" id="KW-0238">DNA-binding</keyword>
<feature type="domain" description="Myb-like" evidence="5">
    <location>
        <begin position="750"/>
        <end position="794"/>
    </location>
</feature>
<dbReference type="SUPFAM" id="SSF46689">
    <property type="entry name" value="Homeodomain-like"/>
    <property type="match status" value="1"/>
</dbReference>
<dbReference type="InterPro" id="IPR017930">
    <property type="entry name" value="Myb_dom"/>
</dbReference>
<gene>
    <name evidence="7" type="ORF">DNG_07098</name>
</gene>
<protein>
    <submittedName>
        <fullName evidence="7">Uncharacterized protein</fullName>
    </submittedName>
</protein>
<dbReference type="GO" id="GO:0000976">
    <property type="term" value="F:transcription cis-regulatory region binding"/>
    <property type="evidence" value="ECO:0007669"/>
    <property type="project" value="TreeGrafter"/>
</dbReference>
<keyword evidence="3" id="KW-0539">Nucleus</keyword>
<evidence type="ECO:0000256" key="4">
    <source>
        <dbReference type="SAM" id="MobiDB-lite"/>
    </source>
</evidence>
<dbReference type="Gene3D" id="1.10.10.60">
    <property type="entry name" value="Homeodomain-like"/>
    <property type="match status" value="2"/>
</dbReference>
<evidence type="ECO:0000256" key="3">
    <source>
        <dbReference type="ARBA" id="ARBA00023242"/>
    </source>
</evidence>
<dbReference type="InterPro" id="IPR009057">
    <property type="entry name" value="Homeodomain-like_sf"/>
</dbReference>
<evidence type="ECO:0000313" key="8">
    <source>
        <dbReference type="Proteomes" id="UP001187682"/>
    </source>
</evidence>
<keyword evidence="8" id="KW-1185">Reference proteome</keyword>
<feature type="domain" description="HTH myb-type" evidence="6">
    <location>
        <begin position="750"/>
        <end position="798"/>
    </location>
</feature>
<evidence type="ECO:0000313" key="7">
    <source>
        <dbReference type="EMBL" id="SPO04413.1"/>
    </source>
</evidence>
<feature type="compositionally biased region" description="Polar residues" evidence="4">
    <location>
        <begin position="629"/>
        <end position="649"/>
    </location>
</feature>
<comment type="subcellular location">
    <subcellularLocation>
        <location evidence="1">Nucleus</location>
    </subcellularLocation>
</comment>
<organism evidence="7 8">
    <name type="scientific">Cephalotrichum gorgonifer</name>
    <dbReference type="NCBI Taxonomy" id="2041049"/>
    <lineage>
        <taxon>Eukaryota</taxon>
        <taxon>Fungi</taxon>
        <taxon>Dikarya</taxon>
        <taxon>Ascomycota</taxon>
        <taxon>Pezizomycotina</taxon>
        <taxon>Sordariomycetes</taxon>
        <taxon>Hypocreomycetidae</taxon>
        <taxon>Microascales</taxon>
        <taxon>Microascaceae</taxon>
        <taxon>Cephalotrichum</taxon>
    </lineage>
</organism>
<dbReference type="GO" id="GO:0003700">
    <property type="term" value="F:DNA-binding transcription factor activity"/>
    <property type="evidence" value="ECO:0007669"/>
    <property type="project" value="TreeGrafter"/>
</dbReference>
<dbReference type="AlphaFoldDB" id="A0AAE8N2T7"/>
<feature type="domain" description="Myb-like" evidence="5">
    <location>
        <begin position="797"/>
        <end position="860"/>
    </location>
</feature>
<dbReference type="CDD" id="cd00167">
    <property type="entry name" value="SANT"/>
    <property type="match status" value="1"/>
</dbReference>
<feature type="region of interest" description="Disordered" evidence="4">
    <location>
        <begin position="1"/>
        <end position="669"/>
    </location>
</feature>
<dbReference type="PROSITE" id="PS51294">
    <property type="entry name" value="HTH_MYB"/>
    <property type="match status" value="1"/>
</dbReference>
<evidence type="ECO:0000259" key="6">
    <source>
        <dbReference type="PROSITE" id="PS51294"/>
    </source>
</evidence>
<dbReference type="Pfam" id="PF00249">
    <property type="entry name" value="Myb_DNA-binding"/>
    <property type="match status" value="1"/>
</dbReference>
<proteinExistence type="predicted"/>
<dbReference type="GO" id="GO:0005634">
    <property type="term" value="C:nucleus"/>
    <property type="evidence" value="ECO:0007669"/>
    <property type="project" value="UniProtKB-SubCell"/>
</dbReference>
<feature type="compositionally biased region" description="Acidic residues" evidence="4">
    <location>
        <begin position="289"/>
        <end position="316"/>
    </location>
</feature>
<dbReference type="InterPro" id="IPR051651">
    <property type="entry name" value="DMTF1_DNA-bind_reg"/>
</dbReference>
<feature type="compositionally biased region" description="Basic and acidic residues" evidence="4">
    <location>
        <begin position="317"/>
        <end position="333"/>
    </location>
</feature>
<dbReference type="InterPro" id="IPR001005">
    <property type="entry name" value="SANT/Myb"/>
</dbReference>
<comment type="caution">
    <text evidence="7">The sequence shown here is derived from an EMBL/GenBank/DDBJ whole genome shotgun (WGS) entry which is preliminary data.</text>
</comment>
<evidence type="ECO:0000256" key="1">
    <source>
        <dbReference type="ARBA" id="ARBA00004123"/>
    </source>
</evidence>
<evidence type="ECO:0000256" key="2">
    <source>
        <dbReference type="ARBA" id="ARBA00023125"/>
    </source>
</evidence>
<dbReference type="Proteomes" id="UP001187682">
    <property type="component" value="Unassembled WGS sequence"/>
</dbReference>
<evidence type="ECO:0000259" key="5">
    <source>
        <dbReference type="PROSITE" id="PS50090"/>
    </source>
</evidence>
<feature type="compositionally biased region" description="Polar residues" evidence="4">
    <location>
        <begin position="193"/>
        <end position="227"/>
    </location>
</feature>
<accession>A0AAE8N2T7</accession>
<dbReference type="EMBL" id="ONZQ02000010">
    <property type="protein sequence ID" value="SPO04413.1"/>
    <property type="molecule type" value="Genomic_DNA"/>
</dbReference>
<feature type="compositionally biased region" description="Low complexity" evidence="4">
    <location>
        <begin position="544"/>
        <end position="560"/>
    </location>
</feature>
<feature type="compositionally biased region" description="Acidic residues" evidence="4">
    <location>
        <begin position="581"/>
        <end position="598"/>
    </location>
</feature>
<name>A0AAE8N2T7_9PEZI</name>
<feature type="compositionally biased region" description="Basic and acidic residues" evidence="4">
    <location>
        <begin position="360"/>
        <end position="371"/>
    </location>
</feature>
<feature type="compositionally biased region" description="Acidic residues" evidence="4">
    <location>
        <begin position="179"/>
        <end position="189"/>
    </location>
</feature>
<dbReference type="PANTHER" id="PTHR46380">
    <property type="entry name" value="CYCLIN-D-BINDING MYB-LIKE TRANSCRIPTION FACTOR 1"/>
    <property type="match status" value="1"/>
</dbReference>
<sequence>MASSSAKEARPARPFSSPTKPPKSARKRSRTNRAPNSTAPAELNLHHLIPPPDSGDDSDDFPQRSAKRRKAGDELHPSTQPLPDTGGMFPDEWPGRVSPSPKRANLNGRNTVVPRSPELRGGGEDSDGDDGSGSDESQYQAIPVNISPSAERLSHKSSGKYVYSSDERESVSPSRSPLEEEEEEEEEELPAYQFSQGPPTQSQGGLYSAGPTQSQFSYMSDVSSGDETSIPGDLPRAIRSGSGQGSQKVPNRAASELRDEELTVASSLNAESHGAMSLGAESPAAEDRSESDDEAGDNNPDEASDDDHDMDGDDVRDEVVADDHDDLGDRAYEAVRSSQLEAALGAARPLGEDDELETGGVKKEPSSRRDSPTTGGTPSPDSEADEQSDVEASSAEERGTAPETVLVRVLPASVKLEGSTRSDEPGTEGAEDQSGSDGSDDEEEAESTPPLAEGQPDGSDEEEEVEPAPPQASPPSDIDTTVNRQASITARRNAAAKKNGSRARPANRSLDEQRDGDNSDEEEEAESAPQTPPTKKAKATVNSKAAPTKKPAAKKQASPAMNGKVATSQYKSRGEAREDTGPEDSDSTDEPSESESASDSDSGSRDPAPGHPYIPIRKSALAAKAAKTGRNTAPTSTPRTKSTAKSGVSTPAKVTPSSRPAQLPRISGPLTEDETRTLNQIISSFLEKDGLTEEQFAPIVRGEAPLESDTSIIRTAFWDTVYAAFPNRPTRHLRALVKRRYTDYSANMQWTADDDKQLVELAKQHSGDRTKWLLISSIMKRTATECRDRYRNYALCGPDRAIGIWQPDEVGALLSAVSKFIPEGDEDYEANASVDWLKVSADMEGRRSRQQCLAKWNKMRVNVDRAPVRRLLHGRQPDISPELRIVLMQVYSVPEARLRDLVAAIGTHVAEDDKPVAWRSLKSGRFTKDLRVETLCIIWSRLRRAFAGVAGVNKSDQECARKMIGPAVEERNLEELVARHEDVVAEEEILRDPVRTLSTRSSFRAPRS</sequence>
<feature type="compositionally biased region" description="Acidic residues" evidence="4">
    <location>
        <begin position="124"/>
        <end position="133"/>
    </location>
</feature>
<dbReference type="SMART" id="SM00717">
    <property type="entry name" value="SANT"/>
    <property type="match status" value="2"/>
</dbReference>